<comment type="similarity">
    <text evidence="2 7">Belongs to the cytochrome P450 family.</text>
</comment>
<gene>
    <name evidence="8" type="ORF">L227DRAFT_571270</name>
</gene>
<dbReference type="InterPro" id="IPR017972">
    <property type="entry name" value="Cyt_P450_CS"/>
</dbReference>
<dbReference type="GO" id="GO:0005506">
    <property type="term" value="F:iron ion binding"/>
    <property type="evidence" value="ECO:0007669"/>
    <property type="project" value="InterPro"/>
</dbReference>
<dbReference type="PANTHER" id="PTHR46206">
    <property type="entry name" value="CYTOCHROME P450"/>
    <property type="match status" value="1"/>
</dbReference>
<name>A0A5C2SNT1_9APHY</name>
<dbReference type="InterPro" id="IPR002403">
    <property type="entry name" value="Cyt_P450_E_grp-IV"/>
</dbReference>
<evidence type="ECO:0000256" key="7">
    <source>
        <dbReference type="RuleBase" id="RU000461"/>
    </source>
</evidence>
<dbReference type="AlphaFoldDB" id="A0A5C2SNT1"/>
<dbReference type="PROSITE" id="PS00086">
    <property type="entry name" value="CYTOCHROME_P450"/>
    <property type="match status" value="1"/>
</dbReference>
<dbReference type="SUPFAM" id="SSF48264">
    <property type="entry name" value="Cytochrome P450"/>
    <property type="match status" value="1"/>
</dbReference>
<evidence type="ECO:0000313" key="8">
    <source>
        <dbReference type="EMBL" id="RPD64807.1"/>
    </source>
</evidence>
<keyword evidence="4 7" id="KW-0560">Oxidoreductase</keyword>
<dbReference type="CDD" id="cd11041">
    <property type="entry name" value="CYP503A1-like"/>
    <property type="match status" value="1"/>
</dbReference>
<dbReference type="Pfam" id="PF00067">
    <property type="entry name" value="p450"/>
    <property type="match status" value="1"/>
</dbReference>
<evidence type="ECO:0000256" key="2">
    <source>
        <dbReference type="ARBA" id="ARBA00010617"/>
    </source>
</evidence>
<comment type="cofactor">
    <cofactor evidence="1 6">
        <name>heme</name>
        <dbReference type="ChEBI" id="CHEBI:30413"/>
    </cofactor>
</comment>
<dbReference type="Gene3D" id="1.10.630.10">
    <property type="entry name" value="Cytochrome P450"/>
    <property type="match status" value="1"/>
</dbReference>
<dbReference type="GO" id="GO:0020037">
    <property type="term" value="F:heme binding"/>
    <property type="evidence" value="ECO:0007669"/>
    <property type="project" value="InterPro"/>
</dbReference>
<dbReference type="GO" id="GO:0004497">
    <property type="term" value="F:monooxygenase activity"/>
    <property type="evidence" value="ECO:0007669"/>
    <property type="project" value="UniProtKB-KW"/>
</dbReference>
<evidence type="ECO:0000256" key="3">
    <source>
        <dbReference type="ARBA" id="ARBA00022723"/>
    </source>
</evidence>
<keyword evidence="3 6" id="KW-0479">Metal-binding</keyword>
<evidence type="ECO:0000256" key="6">
    <source>
        <dbReference type="PIRSR" id="PIRSR602403-1"/>
    </source>
</evidence>
<dbReference type="Proteomes" id="UP000313359">
    <property type="component" value="Unassembled WGS sequence"/>
</dbReference>
<dbReference type="OrthoDB" id="1844152at2759"/>
<dbReference type="InterPro" id="IPR001128">
    <property type="entry name" value="Cyt_P450"/>
</dbReference>
<dbReference type="STRING" id="1328759.A0A5C2SNT1"/>
<dbReference type="EMBL" id="ML122253">
    <property type="protein sequence ID" value="RPD64807.1"/>
    <property type="molecule type" value="Genomic_DNA"/>
</dbReference>
<dbReference type="InterPro" id="IPR036396">
    <property type="entry name" value="Cyt_P450_sf"/>
</dbReference>
<keyword evidence="6 7" id="KW-0349">Heme</keyword>
<dbReference type="PRINTS" id="PR00465">
    <property type="entry name" value="EP450IV"/>
</dbReference>
<dbReference type="GO" id="GO:0016705">
    <property type="term" value="F:oxidoreductase activity, acting on paired donors, with incorporation or reduction of molecular oxygen"/>
    <property type="evidence" value="ECO:0007669"/>
    <property type="project" value="InterPro"/>
</dbReference>
<proteinExistence type="inferred from homology"/>
<accession>A0A5C2SNT1</accession>
<sequence length="496" mass="55445">MAQPAMDGTTIAYACLALLAAHLLAKWYMDPLRRIPTVGGPSLPLLSYLAARKFARSSDEVLQEGYDKYQGTAFKVAMPNRWLVVVSGPEGVEDIRRRPDSDLSIVDGFNELFQTELILGKDLNENRWHVDVIKSSLTRNLPSILPELLDELPHAVQDNIRCEDGWAAVNILPTMINTVARLSSRVFVGLPLCRTEPYLRLAIRFTAARMKDANIMKLIPPILRPIAVPFLNNSRSALVEARTFMEPLIQARRADMERFGPDWQNRPNDLLQWYLEEATERGTPDEAVPARVFVTNFAAIHTSALSIASALYDLAAHPESVAPLRAEVEQITTSDGWTKAALEKMWKVDSFLRESQRSKTVARFALTRVATKDMTLVDGTFIPRGTLITAAIAPAHRDQKHYQCADVFDPFRFSRAREETGIGATQAFTHTSGKWLAFGHGKHACPGRFFAADELKALLAYMVMNYDVKLDGTQQRASTLVDAVRSKILVRKRKAG</sequence>
<keyword evidence="7" id="KW-0503">Monooxygenase</keyword>
<evidence type="ECO:0000256" key="4">
    <source>
        <dbReference type="ARBA" id="ARBA00023002"/>
    </source>
</evidence>
<evidence type="ECO:0000256" key="5">
    <source>
        <dbReference type="ARBA" id="ARBA00023004"/>
    </source>
</evidence>
<keyword evidence="9" id="KW-1185">Reference proteome</keyword>
<evidence type="ECO:0000313" key="9">
    <source>
        <dbReference type="Proteomes" id="UP000313359"/>
    </source>
</evidence>
<evidence type="ECO:0000256" key="1">
    <source>
        <dbReference type="ARBA" id="ARBA00001971"/>
    </source>
</evidence>
<keyword evidence="5 6" id="KW-0408">Iron</keyword>
<feature type="binding site" description="axial binding residue" evidence="6">
    <location>
        <position position="445"/>
    </location>
    <ligand>
        <name>heme</name>
        <dbReference type="ChEBI" id="CHEBI:30413"/>
    </ligand>
    <ligandPart>
        <name>Fe</name>
        <dbReference type="ChEBI" id="CHEBI:18248"/>
    </ligandPart>
</feature>
<reference evidence="8" key="1">
    <citation type="journal article" date="2018" name="Genome Biol. Evol.">
        <title>Genomics and development of Lentinus tigrinus, a white-rot wood-decaying mushroom with dimorphic fruiting bodies.</title>
        <authorList>
            <person name="Wu B."/>
            <person name="Xu Z."/>
            <person name="Knudson A."/>
            <person name="Carlson A."/>
            <person name="Chen N."/>
            <person name="Kovaka S."/>
            <person name="LaButti K."/>
            <person name="Lipzen A."/>
            <person name="Pennachio C."/>
            <person name="Riley R."/>
            <person name="Schakwitz W."/>
            <person name="Umezawa K."/>
            <person name="Ohm R.A."/>
            <person name="Grigoriev I.V."/>
            <person name="Nagy L.G."/>
            <person name="Gibbons J."/>
            <person name="Hibbett D."/>
        </authorList>
    </citation>
    <scope>NUCLEOTIDE SEQUENCE [LARGE SCALE GENOMIC DNA]</scope>
    <source>
        <strain evidence="8">ALCF2SS1-6</strain>
    </source>
</reference>
<organism evidence="8 9">
    <name type="scientific">Lentinus tigrinus ALCF2SS1-6</name>
    <dbReference type="NCBI Taxonomy" id="1328759"/>
    <lineage>
        <taxon>Eukaryota</taxon>
        <taxon>Fungi</taxon>
        <taxon>Dikarya</taxon>
        <taxon>Basidiomycota</taxon>
        <taxon>Agaricomycotina</taxon>
        <taxon>Agaricomycetes</taxon>
        <taxon>Polyporales</taxon>
        <taxon>Polyporaceae</taxon>
        <taxon>Lentinus</taxon>
    </lineage>
</organism>
<protein>
    <submittedName>
        <fullName evidence="8">Cytochrome P450</fullName>
    </submittedName>
</protein>